<dbReference type="GO" id="GO:0003964">
    <property type="term" value="F:RNA-directed DNA polymerase activity"/>
    <property type="evidence" value="ECO:0007669"/>
    <property type="project" value="UniProtKB-KW"/>
</dbReference>
<evidence type="ECO:0000313" key="2">
    <source>
        <dbReference type="Proteomes" id="UP000233556"/>
    </source>
</evidence>
<dbReference type="EMBL" id="KZ505662">
    <property type="protein sequence ID" value="PKU48018.1"/>
    <property type="molecule type" value="Genomic_DNA"/>
</dbReference>
<dbReference type="OrthoDB" id="9367242at2759"/>
<keyword evidence="1" id="KW-0548">Nucleotidyltransferase</keyword>
<keyword evidence="1" id="KW-0808">Transferase</keyword>
<protein>
    <submittedName>
        <fullName evidence="1">Rna-directed dna polymerase from mobile element jockey-like</fullName>
    </submittedName>
</protein>
<keyword evidence="1" id="KW-0695">RNA-directed DNA polymerase</keyword>
<keyword evidence="2" id="KW-1185">Reference proteome</keyword>
<name>A0A2I0UPP0_LIMLA</name>
<proteinExistence type="predicted"/>
<accession>A0A2I0UPP0</accession>
<sequence length="128" mass="14775">MQKKGLTAWEDYKNAIRVCRDEMRKAKASLVLKLARDIMVNRKGFFKYIEGKRKTRENVGPLLNETGAMVIEKAEDAAQTSPQESQTLEVTEKAWMKKDFHLVEEDQVRDKLIKLDIHNSMAPDGMHL</sequence>
<dbReference type="AlphaFoldDB" id="A0A2I0UPP0"/>
<reference evidence="2" key="1">
    <citation type="submission" date="2017-11" db="EMBL/GenBank/DDBJ databases">
        <authorList>
            <person name="Lima N.C."/>
            <person name="Parody-Merino A.M."/>
            <person name="Battley P.F."/>
            <person name="Fidler A.E."/>
            <person name="Prosdocimi F."/>
        </authorList>
    </citation>
    <scope>NUCLEOTIDE SEQUENCE [LARGE SCALE GENOMIC DNA]</scope>
</reference>
<reference evidence="2" key="2">
    <citation type="submission" date="2017-12" db="EMBL/GenBank/DDBJ databases">
        <title>Genome sequence of the Bar-tailed Godwit (Limosa lapponica baueri).</title>
        <authorList>
            <person name="Lima N.C.B."/>
            <person name="Parody-Merino A.M."/>
            <person name="Battley P.F."/>
            <person name="Fidler A.E."/>
            <person name="Prosdocimi F."/>
        </authorList>
    </citation>
    <scope>NUCLEOTIDE SEQUENCE [LARGE SCALE GENOMIC DNA]</scope>
</reference>
<dbReference type="Proteomes" id="UP000233556">
    <property type="component" value="Unassembled WGS sequence"/>
</dbReference>
<evidence type="ECO:0000313" key="1">
    <source>
        <dbReference type="EMBL" id="PKU48018.1"/>
    </source>
</evidence>
<gene>
    <name evidence="1" type="ORF">llap_1649</name>
</gene>
<organism evidence="1 2">
    <name type="scientific">Limosa lapponica baueri</name>
    <dbReference type="NCBI Taxonomy" id="1758121"/>
    <lineage>
        <taxon>Eukaryota</taxon>
        <taxon>Metazoa</taxon>
        <taxon>Chordata</taxon>
        <taxon>Craniata</taxon>
        <taxon>Vertebrata</taxon>
        <taxon>Euteleostomi</taxon>
        <taxon>Archelosauria</taxon>
        <taxon>Archosauria</taxon>
        <taxon>Dinosauria</taxon>
        <taxon>Saurischia</taxon>
        <taxon>Theropoda</taxon>
        <taxon>Coelurosauria</taxon>
        <taxon>Aves</taxon>
        <taxon>Neognathae</taxon>
        <taxon>Neoaves</taxon>
        <taxon>Charadriiformes</taxon>
        <taxon>Scolopacidae</taxon>
        <taxon>Limosa</taxon>
    </lineage>
</organism>